<evidence type="ECO:0000256" key="8">
    <source>
        <dbReference type="ARBA" id="ARBA00047671"/>
    </source>
</evidence>
<dbReference type="InterPro" id="IPR006195">
    <property type="entry name" value="aa-tRNA-synth_II"/>
</dbReference>
<dbReference type="GO" id="GO:0005524">
    <property type="term" value="F:ATP binding"/>
    <property type="evidence" value="ECO:0007669"/>
    <property type="project" value="UniProtKB-KW"/>
</dbReference>
<evidence type="ECO:0000256" key="5">
    <source>
        <dbReference type="ARBA" id="ARBA00022917"/>
    </source>
</evidence>
<proteinExistence type="predicted"/>
<dbReference type="GO" id="GO:0005739">
    <property type="term" value="C:mitochondrion"/>
    <property type="evidence" value="ECO:0007669"/>
    <property type="project" value="TreeGrafter"/>
</dbReference>
<dbReference type="InterPro" id="IPR045864">
    <property type="entry name" value="aa-tRNA-synth_II/BPL/LPL"/>
</dbReference>
<dbReference type="InterPro" id="IPR050062">
    <property type="entry name" value="Pro-tRNA_synthetase"/>
</dbReference>
<dbReference type="AlphaFoldDB" id="A0A1B6GM72"/>
<feature type="domain" description="Aminoacyl-transfer RNA synthetases class-II family profile" evidence="10">
    <location>
        <begin position="66"/>
        <end position="329"/>
    </location>
</feature>
<dbReference type="GO" id="GO:0006433">
    <property type="term" value="P:prolyl-tRNA aminoacylation"/>
    <property type="evidence" value="ECO:0007669"/>
    <property type="project" value="InterPro"/>
</dbReference>
<sequence length="444" mass="49069">MAKRLRFCHKVSRLFQPTNVIPAGAQVKNKDILSKSYKLMIDGGVIAHAQNGFFYLLPLATRALDKLTRLVDEHMVSIGAQKISCPTLTSSDIWMKTGRLSMAGSELFHLKDRHRKDFILSPTHEESITQMLSSQPALSYKQLPLLLYQTTSKFRDEMKPRFGLLRTREFLMKDLYSFDVSAEAAQATYELVSKAYHGIFNAIGVNYFKVRGLSGVMGGEVSHEFHFPADIGDDTVRSCGDCGHGWNKETNDNGPCEHCGSNNVSESKGIEVGHMFMLDTRYSAPLQATYTGADGNRQPLVMGSYGLGLTRILAAGLEVLSLPDQLRWPSAIAPYTLIIITPKEGSKESHSTEHLSEELYWSLQEVKGLEGEVIIDDRSHLTIGRRLQEARRTGYPLAAVVGKAAVGPVPVIELQNLITGQTTLHSLSDFVGVVADCRKVVAVQ</sequence>
<dbReference type="CDD" id="cd00779">
    <property type="entry name" value="ProRS_core_prok"/>
    <property type="match status" value="1"/>
</dbReference>
<evidence type="ECO:0000256" key="6">
    <source>
        <dbReference type="ARBA" id="ARBA00023146"/>
    </source>
</evidence>
<dbReference type="Gene3D" id="3.30.930.10">
    <property type="entry name" value="Bira Bifunctional Protein, Domain 2"/>
    <property type="match status" value="1"/>
</dbReference>
<keyword evidence="2" id="KW-0436">Ligase</keyword>
<keyword evidence="4" id="KW-0067">ATP-binding</keyword>
<dbReference type="InterPro" id="IPR036621">
    <property type="entry name" value="Anticodon-bd_dom_sf"/>
</dbReference>
<dbReference type="EMBL" id="GECZ01006241">
    <property type="protein sequence ID" value="JAS63528.1"/>
    <property type="molecule type" value="Transcribed_RNA"/>
</dbReference>
<dbReference type="EC" id="6.1.1.15" evidence="1"/>
<evidence type="ECO:0000256" key="7">
    <source>
        <dbReference type="ARBA" id="ARBA00029731"/>
    </source>
</evidence>
<evidence type="ECO:0000313" key="11">
    <source>
        <dbReference type="EMBL" id="JAS63528.1"/>
    </source>
</evidence>
<dbReference type="InterPro" id="IPR002316">
    <property type="entry name" value="Pro-tRNA-ligase_IIa"/>
</dbReference>
<name>A0A1B6GM72_9HEMI</name>
<accession>A0A1B6GM72</accession>
<dbReference type="PROSITE" id="PS50862">
    <property type="entry name" value="AA_TRNA_LIGASE_II"/>
    <property type="match status" value="1"/>
</dbReference>
<dbReference type="InterPro" id="IPR002314">
    <property type="entry name" value="aa-tRNA-synt_IIb"/>
</dbReference>
<dbReference type="Pfam" id="PF03129">
    <property type="entry name" value="HGTP_anticodon"/>
    <property type="match status" value="1"/>
</dbReference>
<keyword evidence="6" id="KW-0030">Aminoacyl-tRNA synthetase</keyword>
<dbReference type="Gene3D" id="3.40.50.800">
    <property type="entry name" value="Anticodon-binding domain"/>
    <property type="match status" value="1"/>
</dbReference>
<evidence type="ECO:0000256" key="4">
    <source>
        <dbReference type="ARBA" id="ARBA00022840"/>
    </source>
</evidence>
<comment type="catalytic activity">
    <reaction evidence="8">
        <text>tRNA(Pro) + L-proline + ATP = L-prolyl-tRNA(Pro) + AMP + diphosphate</text>
        <dbReference type="Rhea" id="RHEA:14305"/>
        <dbReference type="Rhea" id="RHEA-COMP:9700"/>
        <dbReference type="Rhea" id="RHEA-COMP:9702"/>
        <dbReference type="ChEBI" id="CHEBI:30616"/>
        <dbReference type="ChEBI" id="CHEBI:33019"/>
        <dbReference type="ChEBI" id="CHEBI:60039"/>
        <dbReference type="ChEBI" id="CHEBI:78442"/>
        <dbReference type="ChEBI" id="CHEBI:78532"/>
        <dbReference type="ChEBI" id="CHEBI:456215"/>
        <dbReference type="EC" id="6.1.1.15"/>
    </reaction>
</comment>
<gene>
    <name evidence="11" type="ORF">g.19077</name>
</gene>
<protein>
    <recommendedName>
        <fullName evidence="9">Probable proline--tRNA ligase, mitochondrial</fullName>
        <ecNumber evidence="1">6.1.1.15</ecNumber>
    </recommendedName>
    <alternativeName>
        <fullName evidence="7">Prolyl-tRNA synthetase</fullName>
    </alternativeName>
</protein>
<dbReference type="PANTHER" id="PTHR42753:SF10">
    <property type="entry name" value="PROLINE--TRNA LIGASE, MITOCHONDRIAL-RELATED"/>
    <property type="match status" value="1"/>
</dbReference>
<dbReference type="SUPFAM" id="SSF52954">
    <property type="entry name" value="Class II aaRS ABD-related"/>
    <property type="match status" value="1"/>
</dbReference>
<evidence type="ECO:0000256" key="9">
    <source>
        <dbReference type="ARBA" id="ARBA00071545"/>
    </source>
</evidence>
<organism evidence="11">
    <name type="scientific">Cuerna arida</name>
    <dbReference type="NCBI Taxonomy" id="1464854"/>
    <lineage>
        <taxon>Eukaryota</taxon>
        <taxon>Metazoa</taxon>
        <taxon>Ecdysozoa</taxon>
        <taxon>Arthropoda</taxon>
        <taxon>Hexapoda</taxon>
        <taxon>Insecta</taxon>
        <taxon>Pterygota</taxon>
        <taxon>Neoptera</taxon>
        <taxon>Paraneoptera</taxon>
        <taxon>Hemiptera</taxon>
        <taxon>Auchenorrhyncha</taxon>
        <taxon>Membracoidea</taxon>
        <taxon>Cicadellidae</taxon>
        <taxon>Cicadellinae</taxon>
        <taxon>Proconiini</taxon>
        <taxon>Cuerna</taxon>
    </lineage>
</organism>
<evidence type="ECO:0000256" key="3">
    <source>
        <dbReference type="ARBA" id="ARBA00022741"/>
    </source>
</evidence>
<dbReference type="PANTHER" id="PTHR42753">
    <property type="entry name" value="MITOCHONDRIAL RIBOSOME PROTEIN L39/PROLYL-TRNA LIGASE FAMILY MEMBER"/>
    <property type="match status" value="1"/>
</dbReference>
<dbReference type="Pfam" id="PF00587">
    <property type="entry name" value="tRNA-synt_2b"/>
    <property type="match status" value="1"/>
</dbReference>
<evidence type="ECO:0000256" key="1">
    <source>
        <dbReference type="ARBA" id="ARBA00012831"/>
    </source>
</evidence>
<dbReference type="PRINTS" id="PR01046">
    <property type="entry name" value="TRNASYNTHPRO"/>
</dbReference>
<dbReference type="InterPro" id="IPR033730">
    <property type="entry name" value="ProRS_core_prok"/>
</dbReference>
<keyword evidence="3" id="KW-0547">Nucleotide-binding</keyword>
<dbReference type="FunFam" id="3.30.930.10:FF:000042">
    <property type="entry name" value="probable proline--tRNA ligase, mitochondrial"/>
    <property type="match status" value="1"/>
</dbReference>
<evidence type="ECO:0000256" key="2">
    <source>
        <dbReference type="ARBA" id="ARBA00022598"/>
    </source>
</evidence>
<dbReference type="InterPro" id="IPR004154">
    <property type="entry name" value="Anticodon-bd"/>
</dbReference>
<dbReference type="GO" id="GO:0004827">
    <property type="term" value="F:proline-tRNA ligase activity"/>
    <property type="evidence" value="ECO:0007669"/>
    <property type="project" value="UniProtKB-EC"/>
</dbReference>
<keyword evidence="5" id="KW-0648">Protein biosynthesis</keyword>
<dbReference type="SUPFAM" id="SSF55681">
    <property type="entry name" value="Class II aaRS and biotin synthetases"/>
    <property type="match status" value="1"/>
</dbReference>
<reference evidence="11" key="1">
    <citation type="submission" date="2015-11" db="EMBL/GenBank/DDBJ databases">
        <title>De novo transcriptome assembly of four potential Pierce s Disease insect vectors from Arizona vineyards.</title>
        <authorList>
            <person name="Tassone E.E."/>
        </authorList>
    </citation>
    <scope>NUCLEOTIDE SEQUENCE</scope>
</reference>
<evidence type="ECO:0000259" key="10">
    <source>
        <dbReference type="PROSITE" id="PS50862"/>
    </source>
</evidence>